<dbReference type="InterPro" id="IPR011034">
    <property type="entry name" value="Formyl_transferase-like_C_sf"/>
</dbReference>
<dbReference type="AlphaFoldDB" id="A0A0C4YGQ7"/>
<dbReference type="OrthoDB" id="9802815at2"/>
<dbReference type="KEGG" id="cbw:RR42_s0525"/>
<dbReference type="Pfam" id="PF00551">
    <property type="entry name" value="Formyl_trans_N"/>
    <property type="match status" value="1"/>
</dbReference>
<dbReference type="GO" id="GO:0005829">
    <property type="term" value="C:cytosol"/>
    <property type="evidence" value="ECO:0007669"/>
    <property type="project" value="TreeGrafter"/>
</dbReference>
<accession>A0A0C4YGQ7</accession>
<dbReference type="EMBL" id="CP010537">
    <property type="protein sequence ID" value="AJG22118.1"/>
    <property type="molecule type" value="Genomic_DNA"/>
</dbReference>
<dbReference type="RefSeq" id="WP_052494883.1">
    <property type="nucleotide sequence ID" value="NZ_CP010537.1"/>
</dbReference>
<feature type="domain" description="Formyl transferase N-terminal" evidence="1">
    <location>
        <begin position="90"/>
        <end position="196"/>
    </location>
</feature>
<proteinExistence type="predicted"/>
<evidence type="ECO:0000259" key="2">
    <source>
        <dbReference type="Pfam" id="PF02911"/>
    </source>
</evidence>
<dbReference type="InterPro" id="IPR005793">
    <property type="entry name" value="Formyl_trans_C"/>
</dbReference>
<dbReference type="InterPro" id="IPR002376">
    <property type="entry name" value="Formyl_transf_N"/>
</dbReference>
<dbReference type="PANTHER" id="PTHR11138:SF5">
    <property type="entry name" value="METHIONYL-TRNA FORMYLTRANSFERASE, MITOCHONDRIAL"/>
    <property type="match status" value="1"/>
</dbReference>
<dbReference type="Gene3D" id="3.40.50.12230">
    <property type="match status" value="1"/>
</dbReference>
<dbReference type="PANTHER" id="PTHR11138">
    <property type="entry name" value="METHIONYL-TRNA FORMYLTRANSFERASE"/>
    <property type="match status" value="1"/>
</dbReference>
<dbReference type="SUPFAM" id="SSF50486">
    <property type="entry name" value="FMT C-terminal domain-like"/>
    <property type="match status" value="1"/>
</dbReference>
<dbReference type="EC" id="2.1.2.9" evidence="3"/>
<dbReference type="SUPFAM" id="SSF53328">
    <property type="entry name" value="Formyltransferase"/>
    <property type="match status" value="1"/>
</dbReference>
<evidence type="ECO:0000259" key="1">
    <source>
        <dbReference type="Pfam" id="PF00551"/>
    </source>
</evidence>
<evidence type="ECO:0000313" key="4">
    <source>
        <dbReference type="Proteomes" id="UP000031843"/>
    </source>
</evidence>
<keyword evidence="4" id="KW-1185">Reference proteome</keyword>
<gene>
    <name evidence="3" type="ORF">RR42_s0525</name>
</gene>
<evidence type="ECO:0000313" key="3">
    <source>
        <dbReference type="EMBL" id="AJG22118.1"/>
    </source>
</evidence>
<dbReference type="STRING" id="68895.RR42_s0525"/>
<sequence length="315" mass="34673">MSPLPASLDTSASASFGPAAAQPVAVPATPKRFAITASDRYVGVFDAFVQHGWEPVKLFTARVDGRMHRTDAILDRAQARKIDIQLSPMNDHSLDGLRDLGCDLLVVASYAWRIGDWASRIPMAINFHPSPLPVGRGPYPLPRAILDGLATWGVSCHKISKDFDQGDILAQRQFDVAPDETHESLDLKVQRATSRLAHEVAFNLDALWKNAVPQGAGSYIPFWTDADRTLDFSLTPERINAMLRAFGRHECLARINGKVVHVIDAHTWREPHNLPPGVVDHVDGERFVVSCTGGFIAILEWNLLPPGQMRGTAPR</sequence>
<name>A0A0C4YGQ7_9BURK</name>
<dbReference type="Pfam" id="PF02911">
    <property type="entry name" value="Formyl_trans_C"/>
    <property type="match status" value="1"/>
</dbReference>
<dbReference type="GO" id="GO:0004479">
    <property type="term" value="F:methionyl-tRNA formyltransferase activity"/>
    <property type="evidence" value="ECO:0007669"/>
    <property type="project" value="UniProtKB-EC"/>
</dbReference>
<reference evidence="3 4" key="1">
    <citation type="journal article" date="2015" name="Genome Announc.">
        <title>Complete Genome Sequence of Cupriavidus basilensis 4G11, Isolated from the Oak Ridge Field Research Center Site.</title>
        <authorList>
            <person name="Ray J."/>
            <person name="Waters R.J."/>
            <person name="Skerker J.M."/>
            <person name="Kuehl J.V."/>
            <person name="Price M.N."/>
            <person name="Huang J."/>
            <person name="Chakraborty R."/>
            <person name="Arkin A.P."/>
            <person name="Deutschbauer A."/>
        </authorList>
    </citation>
    <scope>NUCLEOTIDE SEQUENCE [LARGE SCALE GENOMIC DNA]</scope>
    <source>
        <strain evidence="3">4G11</strain>
    </source>
</reference>
<keyword evidence="3" id="KW-0808">Transferase</keyword>
<protein>
    <submittedName>
        <fullName evidence="3">Methionyl-tRNA formyltransferase</fullName>
        <ecNumber evidence="3">2.1.2.9</ecNumber>
    </submittedName>
</protein>
<organism evidence="3 4">
    <name type="scientific">Cupriavidus basilensis</name>
    <dbReference type="NCBI Taxonomy" id="68895"/>
    <lineage>
        <taxon>Bacteria</taxon>
        <taxon>Pseudomonadati</taxon>
        <taxon>Pseudomonadota</taxon>
        <taxon>Betaproteobacteria</taxon>
        <taxon>Burkholderiales</taxon>
        <taxon>Burkholderiaceae</taxon>
        <taxon>Cupriavidus</taxon>
    </lineage>
</organism>
<dbReference type="Proteomes" id="UP000031843">
    <property type="component" value="Chromosome secondary"/>
</dbReference>
<feature type="domain" description="Formyl transferase C-terminal" evidence="2">
    <location>
        <begin position="225"/>
        <end position="301"/>
    </location>
</feature>
<dbReference type="InterPro" id="IPR036477">
    <property type="entry name" value="Formyl_transf_N_sf"/>
</dbReference>